<evidence type="ECO:0000313" key="2">
    <source>
        <dbReference type="EMBL" id="GIJ66081.1"/>
    </source>
</evidence>
<evidence type="ECO:0000313" key="3">
    <source>
        <dbReference type="Proteomes" id="UP000635606"/>
    </source>
</evidence>
<evidence type="ECO:0000259" key="1">
    <source>
        <dbReference type="PROSITE" id="PS51704"/>
    </source>
</evidence>
<name>A0A8J3ZR94_9ACTN</name>
<dbReference type="AlphaFoldDB" id="A0A8J3ZR94"/>
<dbReference type="PANTHER" id="PTHR46211">
    <property type="entry name" value="GLYCEROPHOSPHORYL DIESTER PHOSPHODIESTERASE"/>
    <property type="match status" value="1"/>
</dbReference>
<keyword evidence="3" id="KW-1185">Reference proteome</keyword>
<comment type="caution">
    <text evidence="2">The sequence shown here is derived from an EMBL/GenBank/DDBJ whole genome shotgun (WGS) entry which is preliminary data.</text>
</comment>
<dbReference type="GO" id="GO:0006629">
    <property type="term" value="P:lipid metabolic process"/>
    <property type="evidence" value="ECO:0007669"/>
    <property type="project" value="InterPro"/>
</dbReference>
<reference evidence="2" key="1">
    <citation type="submission" date="2021-01" db="EMBL/GenBank/DDBJ databases">
        <title>Whole genome shotgun sequence of Virgisporangium ochraceum NBRC 16418.</title>
        <authorList>
            <person name="Komaki H."/>
            <person name="Tamura T."/>
        </authorList>
    </citation>
    <scope>NUCLEOTIDE SEQUENCE</scope>
    <source>
        <strain evidence="2">NBRC 16418</strain>
    </source>
</reference>
<dbReference type="Gene3D" id="3.20.20.190">
    <property type="entry name" value="Phosphatidylinositol (PI) phosphodiesterase"/>
    <property type="match status" value="1"/>
</dbReference>
<dbReference type="PROSITE" id="PS51704">
    <property type="entry name" value="GP_PDE"/>
    <property type="match status" value="1"/>
</dbReference>
<dbReference type="RefSeq" id="WP_239159960.1">
    <property type="nucleotide sequence ID" value="NZ_BOPH01000015.1"/>
</dbReference>
<dbReference type="PANTHER" id="PTHR46211:SF13">
    <property type="entry name" value="GLYCEROPHOSPHODIESTER PHOSPHODIESTERASE 1-RELATED"/>
    <property type="match status" value="1"/>
</dbReference>
<organism evidence="2 3">
    <name type="scientific">Virgisporangium ochraceum</name>
    <dbReference type="NCBI Taxonomy" id="65505"/>
    <lineage>
        <taxon>Bacteria</taxon>
        <taxon>Bacillati</taxon>
        <taxon>Actinomycetota</taxon>
        <taxon>Actinomycetes</taxon>
        <taxon>Micromonosporales</taxon>
        <taxon>Micromonosporaceae</taxon>
        <taxon>Virgisporangium</taxon>
    </lineage>
</organism>
<dbReference type="GO" id="GO:0008081">
    <property type="term" value="F:phosphoric diester hydrolase activity"/>
    <property type="evidence" value="ECO:0007669"/>
    <property type="project" value="InterPro"/>
</dbReference>
<protein>
    <submittedName>
        <fullName evidence="2">Glycerophosphoryl diester phosphodiesterase</fullName>
    </submittedName>
</protein>
<dbReference type="Proteomes" id="UP000635606">
    <property type="component" value="Unassembled WGS sequence"/>
</dbReference>
<sequence>MPGTSSEALVFGHRGASYDLPEHTLDAYLRAIADGADGVECDVRLSRDGHLVCVHDRRLERTSNGRGLVRRQSLAELQQLDFGSWHSERPAELLTLERLLGAVREAGRPLRVLIETKHPTRGGRAIEPTLAALLKRFNLDRPDRDDPAGVTMMSFSPLALQRMRVHAPQVPRVFLMEVLPPGLRGGQLPYGARIGGPGIGLLRARPQLAERLLERGNGVYVWTVNEPADIELCHRLGVTGIISDRPGFVRQQLDVRRERRENLG</sequence>
<dbReference type="InterPro" id="IPR030395">
    <property type="entry name" value="GP_PDE_dom"/>
</dbReference>
<dbReference type="InterPro" id="IPR017946">
    <property type="entry name" value="PLC-like_Pdiesterase_TIM-brl"/>
</dbReference>
<dbReference type="EMBL" id="BOPH01000015">
    <property type="protein sequence ID" value="GIJ66081.1"/>
    <property type="molecule type" value="Genomic_DNA"/>
</dbReference>
<accession>A0A8J3ZR94</accession>
<feature type="domain" description="GP-PDE" evidence="1">
    <location>
        <begin position="8"/>
        <end position="253"/>
    </location>
</feature>
<gene>
    <name evidence="2" type="ORF">Voc01_009980</name>
</gene>
<dbReference type="SUPFAM" id="SSF51695">
    <property type="entry name" value="PLC-like phosphodiesterases"/>
    <property type="match status" value="1"/>
</dbReference>
<proteinExistence type="predicted"/>
<dbReference type="Pfam" id="PF03009">
    <property type="entry name" value="GDPD"/>
    <property type="match status" value="1"/>
</dbReference>